<dbReference type="RefSeq" id="WP_151441825.1">
    <property type="nucleotide sequence ID" value="NZ_CABVOU010000014.1"/>
</dbReference>
<evidence type="ECO:0000313" key="1">
    <source>
        <dbReference type="EMBL" id="VVZ94050.1"/>
    </source>
</evidence>
<sequence length="80" mass="8359">MMIVELIDGDDFRDRLVALGLDVASGASPEVCAERAAAAYAAGELAGLPGLVDDLSRRRDVVLPAVRDAIATQLLPVLGR</sequence>
<protein>
    <submittedName>
        <fullName evidence="1">Uncharacterized protein</fullName>
    </submittedName>
</protein>
<proteinExistence type="predicted"/>
<accession>A0A5K1I1T6</accession>
<dbReference type="EMBL" id="CABVOU010000014">
    <property type="protein sequence ID" value="VVZ94050.1"/>
    <property type="molecule type" value="Genomic_DNA"/>
</dbReference>
<evidence type="ECO:0000313" key="2">
    <source>
        <dbReference type="Proteomes" id="UP000326725"/>
    </source>
</evidence>
<keyword evidence="2" id="KW-1185">Reference proteome</keyword>
<name>A0A5K1I1T6_9GAMM</name>
<gene>
    <name evidence="1" type="ORF">HALO32_00099</name>
</gene>
<organism evidence="1 2">
    <name type="scientific">Halomonas lysinitropha</name>
    <dbReference type="NCBI Taxonomy" id="2607506"/>
    <lineage>
        <taxon>Bacteria</taxon>
        <taxon>Pseudomonadati</taxon>
        <taxon>Pseudomonadota</taxon>
        <taxon>Gammaproteobacteria</taxon>
        <taxon>Oceanospirillales</taxon>
        <taxon>Halomonadaceae</taxon>
        <taxon>Halomonas</taxon>
    </lineage>
</organism>
<reference evidence="1 2" key="1">
    <citation type="submission" date="2019-09" db="EMBL/GenBank/DDBJ databases">
        <authorList>
            <person name="Criscuolo A."/>
        </authorList>
    </citation>
    <scope>NUCLEOTIDE SEQUENCE [LARGE SCALE GENOMIC DNA]</scope>
    <source>
        <strain evidence="2">3(2)</strain>
    </source>
</reference>
<dbReference type="AlphaFoldDB" id="A0A5K1I1T6"/>
<dbReference type="Proteomes" id="UP000326725">
    <property type="component" value="Unassembled WGS sequence"/>
</dbReference>